<feature type="region of interest" description="Disordered" evidence="1">
    <location>
        <begin position="47"/>
        <end position="134"/>
    </location>
</feature>
<organism evidence="2">
    <name type="scientific">Penicillium chrysogenum</name>
    <name type="common">Penicillium notatum</name>
    <dbReference type="NCBI Taxonomy" id="5076"/>
    <lineage>
        <taxon>Eukaryota</taxon>
        <taxon>Fungi</taxon>
        <taxon>Dikarya</taxon>
        <taxon>Ascomycota</taxon>
        <taxon>Pezizomycotina</taxon>
        <taxon>Eurotiomycetes</taxon>
        <taxon>Eurotiomycetidae</taxon>
        <taxon>Eurotiales</taxon>
        <taxon>Aspergillaceae</taxon>
        <taxon>Penicillium</taxon>
        <taxon>Penicillium chrysogenum species complex</taxon>
    </lineage>
</organism>
<sequence length="134" mass="14508">MTSFRSVWDCTIQTLECPHVVGEYHHLHRPLVRMDMVRVEHGGKKDDAAAFAEPTSPDRTVESINQGPVCVNDPAIETAVEEPAGPATEPTNPPLEESVPSSPRSPVPTLGPSRLISTAAEEPQKQTSPYSISL</sequence>
<gene>
    <name evidence="2" type="ORF">EN45_077600</name>
</gene>
<evidence type="ECO:0000256" key="1">
    <source>
        <dbReference type="SAM" id="MobiDB-lite"/>
    </source>
</evidence>
<evidence type="ECO:0000313" key="2">
    <source>
        <dbReference type="EMBL" id="KZN89166.1"/>
    </source>
</evidence>
<feature type="compositionally biased region" description="Polar residues" evidence="1">
    <location>
        <begin position="125"/>
        <end position="134"/>
    </location>
</feature>
<dbReference type="Proteomes" id="UP000076449">
    <property type="component" value="Chromosome II"/>
</dbReference>
<accession>A0A167UDI4</accession>
<name>A0A167UDI4_PENCH</name>
<dbReference type="EMBL" id="CM002799">
    <property type="protein sequence ID" value="KZN89166.1"/>
    <property type="molecule type" value="Genomic_DNA"/>
</dbReference>
<protein>
    <submittedName>
        <fullName evidence="2">Uncharacterized protein</fullName>
    </submittedName>
</protein>
<reference evidence="2" key="1">
    <citation type="journal article" date="2014" name="Genome Announc.">
        <title>Complete sequencing and chromosome-scale genome assembly of the industrial progenitor strain P2niaD18 from the penicillin producer Penicillium chrysogenum.</title>
        <authorList>
            <person name="Specht T."/>
            <person name="Dahlmann T.A."/>
            <person name="Zadra I."/>
            <person name="Kurnsteiner H."/>
            <person name="Kuck U."/>
        </authorList>
    </citation>
    <scope>NUCLEOTIDE SEQUENCE [LARGE SCALE GENOMIC DNA]</scope>
    <source>
        <strain evidence="2">P2niaD18</strain>
    </source>
</reference>
<proteinExistence type="predicted"/>
<dbReference type="AlphaFoldDB" id="A0A167UDI4"/>
<feature type="compositionally biased region" description="Low complexity" evidence="1">
    <location>
        <begin position="94"/>
        <end position="108"/>
    </location>
</feature>